<dbReference type="InterPro" id="IPR017972">
    <property type="entry name" value="Cyt_P450_CS"/>
</dbReference>
<protein>
    <submittedName>
        <fullName evidence="3">Germacrene A oxidase</fullName>
    </submittedName>
</protein>
<feature type="region of interest" description="Disordered" evidence="2">
    <location>
        <begin position="163"/>
        <end position="185"/>
    </location>
</feature>
<comment type="similarity">
    <text evidence="1">Belongs to the cytochrome P450 family.</text>
</comment>
<reference evidence="3 4" key="1">
    <citation type="submission" date="2016-09" db="EMBL/GenBank/DDBJ databases">
        <title>The draft genome of Dichanthelium oligosanthes: A C3 panicoid grass species.</title>
        <authorList>
            <person name="Studer A.J."/>
            <person name="Schnable J.C."/>
            <person name="Brutnell T.P."/>
        </authorList>
    </citation>
    <scope>NUCLEOTIDE SEQUENCE [LARGE SCALE GENOMIC DNA]</scope>
    <source>
        <strain evidence="4">cv. Kellogg 1175</strain>
        <tissue evidence="3">Leaf</tissue>
    </source>
</reference>
<dbReference type="SUPFAM" id="SSF48264">
    <property type="entry name" value="Cytochrome P450"/>
    <property type="match status" value="1"/>
</dbReference>
<keyword evidence="1" id="KW-0560">Oxidoreductase</keyword>
<evidence type="ECO:0000256" key="2">
    <source>
        <dbReference type="SAM" id="MobiDB-lite"/>
    </source>
</evidence>
<evidence type="ECO:0000313" key="3">
    <source>
        <dbReference type="EMBL" id="OEL15027.1"/>
    </source>
</evidence>
<sequence>MGGMASIAGYVRRRDGDIGVSNGVEHVRADPEPSGDEEPSGPDPGGVPGESCESVITDADLQESNLRYLKLVIKETLRLHPRAPLLIPRESIDAYVRAGGPERFEDGGINLGSSYEYLPFGSGRRMCPGYNYGLASTELALVAMLYHFDWSLPEGVKEADMEEASGLGVRRPPPATADAPSTALH</sequence>
<dbReference type="GO" id="GO:0004497">
    <property type="term" value="F:monooxygenase activity"/>
    <property type="evidence" value="ECO:0007669"/>
    <property type="project" value="UniProtKB-KW"/>
</dbReference>
<dbReference type="InterPro" id="IPR036396">
    <property type="entry name" value="Cyt_P450_sf"/>
</dbReference>
<dbReference type="Pfam" id="PF00067">
    <property type="entry name" value="p450"/>
    <property type="match status" value="2"/>
</dbReference>
<evidence type="ECO:0000256" key="1">
    <source>
        <dbReference type="RuleBase" id="RU000461"/>
    </source>
</evidence>
<proteinExistence type="inferred from homology"/>
<dbReference type="PROSITE" id="PS00086">
    <property type="entry name" value="CYTOCHROME_P450"/>
    <property type="match status" value="1"/>
</dbReference>
<gene>
    <name evidence="3" type="ORF">BAE44_0023954</name>
</gene>
<keyword evidence="1" id="KW-0349">Heme</keyword>
<dbReference type="PANTHER" id="PTHR47954">
    <property type="entry name" value="OS09G0275400 PROTEIN-RELATED"/>
    <property type="match status" value="1"/>
</dbReference>
<feature type="compositionally biased region" description="Low complexity" evidence="2">
    <location>
        <begin position="176"/>
        <end position="185"/>
    </location>
</feature>
<accession>A0A1E5UQ84</accession>
<dbReference type="OrthoDB" id="686577at2759"/>
<dbReference type="GO" id="GO:0005506">
    <property type="term" value="F:iron ion binding"/>
    <property type="evidence" value="ECO:0007669"/>
    <property type="project" value="InterPro"/>
</dbReference>
<name>A0A1E5UQ84_9POAL</name>
<keyword evidence="1" id="KW-0479">Metal-binding</keyword>
<organism evidence="3 4">
    <name type="scientific">Dichanthelium oligosanthes</name>
    <dbReference type="NCBI Taxonomy" id="888268"/>
    <lineage>
        <taxon>Eukaryota</taxon>
        <taxon>Viridiplantae</taxon>
        <taxon>Streptophyta</taxon>
        <taxon>Embryophyta</taxon>
        <taxon>Tracheophyta</taxon>
        <taxon>Spermatophyta</taxon>
        <taxon>Magnoliopsida</taxon>
        <taxon>Liliopsida</taxon>
        <taxon>Poales</taxon>
        <taxon>Poaceae</taxon>
        <taxon>PACMAD clade</taxon>
        <taxon>Panicoideae</taxon>
        <taxon>Panicodae</taxon>
        <taxon>Paniceae</taxon>
        <taxon>Dichantheliinae</taxon>
        <taxon>Dichanthelium</taxon>
    </lineage>
</organism>
<dbReference type="InterPro" id="IPR001128">
    <property type="entry name" value="Cyt_P450"/>
</dbReference>
<dbReference type="AlphaFoldDB" id="A0A1E5UQ84"/>
<dbReference type="STRING" id="888268.A0A1E5UQ84"/>
<comment type="caution">
    <text evidence="3">The sequence shown here is derived from an EMBL/GenBank/DDBJ whole genome shotgun (WGS) entry which is preliminary data.</text>
</comment>
<keyword evidence="1" id="KW-0503">Monooxygenase</keyword>
<dbReference type="PANTHER" id="PTHR47954:SF2">
    <property type="entry name" value="P450 71D11, PUTATIVE, EXPRESSED-RELATED"/>
    <property type="match status" value="1"/>
</dbReference>
<dbReference type="GO" id="GO:0020037">
    <property type="term" value="F:heme binding"/>
    <property type="evidence" value="ECO:0007669"/>
    <property type="project" value="InterPro"/>
</dbReference>
<dbReference type="Gene3D" id="1.10.630.10">
    <property type="entry name" value="Cytochrome P450"/>
    <property type="match status" value="2"/>
</dbReference>
<keyword evidence="4" id="KW-1185">Reference proteome</keyword>
<dbReference type="Proteomes" id="UP000095767">
    <property type="component" value="Unassembled WGS sequence"/>
</dbReference>
<evidence type="ECO:0000313" key="4">
    <source>
        <dbReference type="Proteomes" id="UP000095767"/>
    </source>
</evidence>
<dbReference type="EMBL" id="LWDX02068270">
    <property type="protein sequence ID" value="OEL15027.1"/>
    <property type="molecule type" value="Genomic_DNA"/>
</dbReference>
<dbReference type="GO" id="GO:0016705">
    <property type="term" value="F:oxidoreductase activity, acting on paired donors, with incorporation or reduction of molecular oxygen"/>
    <property type="evidence" value="ECO:0007669"/>
    <property type="project" value="InterPro"/>
</dbReference>
<keyword evidence="1" id="KW-0408">Iron</keyword>
<feature type="region of interest" description="Disordered" evidence="2">
    <location>
        <begin position="17"/>
        <end position="51"/>
    </location>
</feature>